<dbReference type="GO" id="GO:0070336">
    <property type="term" value="F:flap-structured DNA binding"/>
    <property type="evidence" value="ECO:0007669"/>
    <property type="project" value="TreeGrafter"/>
</dbReference>
<evidence type="ECO:0000256" key="7">
    <source>
        <dbReference type="PROSITE-ProRule" id="PRU01256"/>
    </source>
</evidence>
<dbReference type="GO" id="GO:0005634">
    <property type="term" value="C:nucleus"/>
    <property type="evidence" value="ECO:0007669"/>
    <property type="project" value="UniProtKB-SubCell"/>
</dbReference>
<keyword evidence="8" id="KW-0540">Nuclease</keyword>
<keyword evidence="4 8" id="KW-0378">Hydrolase</keyword>
<dbReference type="GO" id="GO:0008409">
    <property type="term" value="F:5'-3' exonuclease activity"/>
    <property type="evidence" value="ECO:0007669"/>
    <property type="project" value="TreeGrafter"/>
</dbReference>
<evidence type="ECO:0000256" key="8">
    <source>
        <dbReference type="RuleBase" id="RU365033"/>
    </source>
</evidence>
<comment type="similarity">
    <text evidence="8">Belongs to the FAN1 family.</text>
</comment>
<dbReference type="GO" id="GO:0008270">
    <property type="term" value="F:zinc ion binding"/>
    <property type="evidence" value="ECO:0007669"/>
    <property type="project" value="UniProtKB-KW"/>
</dbReference>
<comment type="cofactor">
    <cofactor evidence="8">
        <name>Mg(2+)</name>
        <dbReference type="ChEBI" id="CHEBI:18420"/>
    </cofactor>
    <cofactor evidence="8">
        <name>Mn(2+)</name>
        <dbReference type="ChEBI" id="CHEBI:29035"/>
    </cofactor>
</comment>
<dbReference type="GO" id="GO:0004528">
    <property type="term" value="F:phosphodiesterase I activity"/>
    <property type="evidence" value="ECO:0007669"/>
    <property type="project" value="UniProtKB-EC"/>
</dbReference>
<feature type="domain" description="UBZ4-type" evidence="9">
    <location>
        <begin position="77"/>
        <end position="106"/>
    </location>
</feature>
<evidence type="ECO:0000259" key="9">
    <source>
        <dbReference type="PROSITE" id="PS51908"/>
    </source>
</evidence>
<evidence type="ECO:0000313" key="10">
    <source>
        <dbReference type="EMBL" id="MPA35924.1"/>
    </source>
</evidence>
<comment type="catalytic activity">
    <reaction evidence="8">
        <text>Hydrolytically removes 5'-nucleotides successively from the 3'-hydroxy termini of 3'-hydroxy-terminated oligonucleotides.</text>
        <dbReference type="EC" id="3.1.4.1"/>
    </reaction>
</comment>
<evidence type="ECO:0000256" key="5">
    <source>
        <dbReference type="ARBA" id="ARBA00022833"/>
    </source>
</evidence>
<evidence type="ECO:0000256" key="1">
    <source>
        <dbReference type="ARBA" id="ARBA00022723"/>
    </source>
</evidence>
<accession>A0A5B6YVN6</accession>
<organism evidence="10">
    <name type="scientific">Davidia involucrata</name>
    <name type="common">Dove tree</name>
    <dbReference type="NCBI Taxonomy" id="16924"/>
    <lineage>
        <taxon>Eukaryota</taxon>
        <taxon>Viridiplantae</taxon>
        <taxon>Streptophyta</taxon>
        <taxon>Embryophyta</taxon>
        <taxon>Tracheophyta</taxon>
        <taxon>Spermatophyta</taxon>
        <taxon>Magnoliopsida</taxon>
        <taxon>eudicotyledons</taxon>
        <taxon>Gunneridae</taxon>
        <taxon>Pentapetalae</taxon>
        <taxon>asterids</taxon>
        <taxon>Cornales</taxon>
        <taxon>Nyssaceae</taxon>
        <taxon>Davidia</taxon>
    </lineage>
</organism>
<dbReference type="Gene3D" id="3.30.70.2330">
    <property type="match status" value="1"/>
</dbReference>
<evidence type="ECO:0000256" key="3">
    <source>
        <dbReference type="ARBA" id="ARBA00022771"/>
    </source>
</evidence>
<dbReference type="Gene3D" id="3.30.160.60">
    <property type="entry name" value="Classic Zinc Finger"/>
    <property type="match status" value="1"/>
</dbReference>
<dbReference type="GO" id="GO:0036297">
    <property type="term" value="P:interstrand cross-link repair"/>
    <property type="evidence" value="ECO:0007669"/>
    <property type="project" value="InterPro"/>
</dbReference>
<dbReference type="Pfam" id="PF21315">
    <property type="entry name" value="FAN1_HTH"/>
    <property type="match status" value="1"/>
</dbReference>
<sequence>MLTGRESLIRLVGKRRRFLPNRQSLLSSPIQSSLSLCKDRIGGPASAAGAEGSSEQRGTSEVEAEAEAEAEASAYDWVTCPVCGNTVRGENYVINSHLDTCLARGTKRKLSQRTLLQLNFCSRSKVRIGSSESDHIGTNFIQRDADNSLVCDTIHKLHDIGRAGENDTSHYKPSLNSGSIMQTYEDGSIESSISDDRINYGVDLPSLSPENEMPKYDMAESVDNMSGVVLETFIVGRRFGEKVELNLGASISLLRDPDNVKDPNAVKVLSADSGCCKVLGFLPRELAQYLSPLMDNYCLSFEGHITSVPEHALAIVPIQIMCQKRMSHAEKENYDLQVFKSLWKHAFHVVESTKTCPPSMTKYQQNFFLLIQEVLRSYPHLFTHDEKNFLETFTSLSDDSQRLFVRLYTRKGPSFRMSNISYPEISDCRQAVKGLSAAGYICSIESMKELHDDDL</sequence>
<dbReference type="InterPro" id="IPR014905">
    <property type="entry name" value="HIRAN"/>
</dbReference>
<dbReference type="InterPro" id="IPR049125">
    <property type="entry name" value="FAN1-like_WH"/>
</dbReference>
<evidence type="ECO:0000256" key="6">
    <source>
        <dbReference type="ARBA" id="ARBA00023204"/>
    </source>
</evidence>
<evidence type="ECO:0000256" key="2">
    <source>
        <dbReference type="ARBA" id="ARBA00022763"/>
    </source>
</evidence>
<dbReference type="GO" id="GO:0016818">
    <property type="term" value="F:hydrolase activity, acting on acid anhydrides, in phosphorus-containing anhydrides"/>
    <property type="evidence" value="ECO:0007669"/>
    <property type="project" value="InterPro"/>
</dbReference>
<proteinExistence type="inferred from homology"/>
<evidence type="ECO:0000256" key="4">
    <source>
        <dbReference type="ARBA" id="ARBA00022801"/>
    </source>
</evidence>
<keyword evidence="8" id="KW-0464">Manganese</keyword>
<dbReference type="InterPro" id="IPR006642">
    <property type="entry name" value="Rad18_UBZ4"/>
</dbReference>
<dbReference type="EC" id="3.1.4.1" evidence="8"/>
<dbReference type="SMART" id="SM00910">
    <property type="entry name" value="HIRAN"/>
    <property type="match status" value="1"/>
</dbReference>
<reference evidence="10" key="1">
    <citation type="submission" date="2019-08" db="EMBL/GenBank/DDBJ databases">
        <title>Reference gene set and small RNA set construction with multiple tissues from Davidia involucrata Baill.</title>
        <authorList>
            <person name="Yang H."/>
            <person name="Zhou C."/>
            <person name="Li G."/>
            <person name="Wang J."/>
            <person name="Gao P."/>
            <person name="Wang M."/>
            <person name="Wang R."/>
            <person name="Zhao Y."/>
        </authorList>
    </citation>
    <scope>NUCLEOTIDE SEQUENCE</scope>
    <source>
        <tissue evidence="10">Mixed with DoveR01_LX</tissue>
    </source>
</reference>
<comment type="function">
    <text evidence="8">Nuclease required for the repair of DNA interstrand cross-links (ICL). Acts as a 5'-3' exonuclease that anchors at a cut end of DNA and cleaves DNA successively at every third nucleotide, allowing to excise an ICL from one strand through flanking incisions.</text>
</comment>
<name>A0A5B6YVN6_DAVIN</name>
<keyword evidence="1 8" id="KW-0479">Metal-binding</keyword>
<dbReference type="Pfam" id="PF08797">
    <property type="entry name" value="HIRAN"/>
    <property type="match status" value="1"/>
</dbReference>
<dbReference type="PROSITE" id="PS51908">
    <property type="entry name" value="ZF_UBZ4"/>
    <property type="match status" value="1"/>
</dbReference>
<dbReference type="AlphaFoldDB" id="A0A5B6YVN6"/>
<dbReference type="EMBL" id="GHES01005365">
    <property type="protein sequence ID" value="MPA35924.1"/>
    <property type="molecule type" value="Transcribed_RNA"/>
</dbReference>
<comment type="subcellular location">
    <subcellularLocation>
        <location evidence="8">Nucleus</location>
    </subcellularLocation>
</comment>
<protein>
    <recommendedName>
        <fullName evidence="8">Fanconi-associated nuclease</fullName>
        <ecNumber evidence="8">3.1.4.1</ecNumber>
    </recommendedName>
</protein>
<keyword evidence="8" id="KW-0539">Nucleus</keyword>
<keyword evidence="2 7" id="KW-0227">DNA damage</keyword>
<keyword evidence="6 7" id="KW-0234">DNA repair</keyword>
<dbReference type="SMART" id="SM00734">
    <property type="entry name" value="ZnF_Rad18"/>
    <property type="match status" value="1"/>
</dbReference>
<keyword evidence="3 7" id="KW-0863">Zinc-finger</keyword>
<dbReference type="PANTHER" id="PTHR15749">
    <property type="entry name" value="FANCONI-ASSOCIATED NUCLEASE 1"/>
    <property type="match status" value="1"/>
</dbReference>
<dbReference type="GO" id="GO:0017108">
    <property type="term" value="F:5'-flap endonuclease activity"/>
    <property type="evidence" value="ECO:0007669"/>
    <property type="project" value="TreeGrafter"/>
</dbReference>
<keyword evidence="5" id="KW-0862">Zinc</keyword>
<dbReference type="PANTHER" id="PTHR15749:SF4">
    <property type="entry name" value="FANCONI-ASSOCIATED NUCLEASE 1"/>
    <property type="match status" value="1"/>
</dbReference>
<dbReference type="InterPro" id="IPR033315">
    <property type="entry name" value="Fan1-like"/>
</dbReference>
<gene>
    <name evidence="10" type="ORF">Din_005365</name>
</gene>
<keyword evidence="8" id="KW-0460">Magnesium</keyword>